<name>A0AAU7UCR5_9DEIO</name>
<dbReference type="RefSeq" id="WP_350244031.1">
    <property type="nucleotide sequence ID" value="NZ_CP158299.1"/>
</dbReference>
<accession>A0AAU7UCR5</accession>
<evidence type="ECO:0008006" key="2">
    <source>
        <dbReference type="Google" id="ProtNLM"/>
    </source>
</evidence>
<gene>
    <name evidence="1" type="ORF">ABOD76_06665</name>
</gene>
<evidence type="ECO:0000313" key="1">
    <source>
        <dbReference type="EMBL" id="XBV85982.1"/>
    </source>
</evidence>
<protein>
    <recommendedName>
        <fullName evidence="2">Suppressor of fused-like domain-containing protein</fullName>
    </recommendedName>
</protein>
<organism evidence="1">
    <name type="scientific">Deinococcus sonorensis KR-87</name>
    <dbReference type="NCBI Taxonomy" id="694439"/>
    <lineage>
        <taxon>Bacteria</taxon>
        <taxon>Thermotogati</taxon>
        <taxon>Deinococcota</taxon>
        <taxon>Deinococci</taxon>
        <taxon>Deinococcales</taxon>
        <taxon>Deinococcaceae</taxon>
        <taxon>Deinococcus</taxon>
    </lineage>
</organism>
<dbReference type="EMBL" id="CP158299">
    <property type="protein sequence ID" value="XBV85982.1"/>
    <property type="molecule type" value="Genomic_DNA"/>
</dbReference>
<sequence length="228" mass="25759">MDIPSYWLRRPALAAEPPLTRWEQELKAALLSGTATPEQPVWAFLSWLCDEHGYITHGTGQEDLTALVPRQSNDIGWFGNRQAVYGSSDAIWAMFFAVMDRPRVPMRVVNAAITLERAGTLEPLYFFGAGGQALAQRPFRSGWVYVLPPETFERDPGGTFNGWPYLSHHCASLETVRPLFKVRVRPEDFPFLEAIHAYDDELLEQQIIQHPNGFPWLADQEGSKQTSG</sequence>
<dbReference type="AlphaFoldDB" id="A0AAU7UCR5"/>
<proteinExistence type="predicted"/>
<reference evidence="1" key="1">
    <citation type="submission" date="2024-06" db="EMBL/GenBank/DDBJ databases">
        <title>Draft Genome Sequence of Deinococcus sonorensis Type Strain KR-87, a Biofilm Producing Representative of the Genus Deinococcus.</title>
        <authorList>
            <person name="Boren L.S."/>
            <person name="Grosso R.A."/>
            <person name="Hugenberg-Cox A.N."/>
            <person name="Hill J.T.E."/>
            <person name="Albert C.M."/>
            <person name="Tuohy J.M."/>
        </authorList>
    </citation>
    <scope>NUCLEOTIDE SEQUENCE</scope>
    <source>
        <strain evidence="1">KR-87</strain>
    </source>
</reference>
<dbReference type="KEGG" id="dsc:ABOD76_06665"/>